<accession>A0A6C0LFV9</accession>
<proteinExistence type="predicted"/>
<reference evidence="1" key="1">
    <citation type="journal article" date="2020" name="Nature">
        <title>Giant virus diversity and host interactions through global metagenomics.</title>
        <authorList>
            <person name="Schulz F."/>
            <person name="Roux S."/>
            <person name="Paez-Espino D."/>
            <person name="Jungbluth S."/>
            <person name="Walsh D.A."/>
            <person name="Denef V.J."/>
            <person name="McMahon K.D."/>
            <person name="Konstantinidis K.T."/>
            <person name="Eloe-Fadrosh E.A."/>
            <person name="Kyrpides N.C."/>
            <person name="Woyke T."/>
        </authorList>
    </citation>
    <scope>NUCLEOTIDE SEQUENCE</scope>
    <source>
        <strain evidence="1">GVMAG-M-3300027770-17</strain>
    </source>
</reference>
<dbReference type="EMBL" id="MN740468">
    <property type="protein sequence ID" value="QHU28042.1"/>
    <property type="molecule type" value="Genomic_DNA"/>
</dbReference>
<sequence length="218" mass="24516">MNKAYDYQGTIVSMSKPVKKLRSVRKTIHLDSGDRDKNIYKDNGDFFLYLPRTYENVIGINIRGAEFPSLSVAHTKSVTGGTGTVEATSLYFFLELEGLNKSDETVVGASKSTLVDSVFAKFQVKEGYTGNIFYNESSDIHTNFNYQPALGKLDRLHLRTRLHSQQQGSTTYGTLLWPTREYSLTIEIVTLENSFDDYSSIETRLNERSDSGFFGVGV</sequence>
<evidence type="ECO:0000313" key="1">
    <source>
        <dbReference type="EMBL" id="QHU28042.1"/>
    </source>
</evidence>
<dbReference type="AlphaFoldDB" id="A0A6C0LFV9"/>
<protein>
    <submittedName>
        <fullName evidence="1">Uncharacterized protein</fullName>
    </submittedName>
</protein>
<organism evidence="1">
    <name type="scientific">viral metagenome</name>
    <dbReference type="NCBI Taxonomy" id="1070528"/>
    <lineage>
        <taxon>unclassified sequences</taxon>
        <taxon>metagenomes</taxon>
        <taxon>organismal metagenomes</taxon>
    </lineage>
</organism>
<name>A0A6C0LFV9_9ZZZZ</name>